<sequence length="248" mass="28061">MAKSSPTTTMILGELNRVRKQRNISLKLLAMQLGVSEPTVMRWLRGQALTVEVLDQLCVCLGTDLRSLIENACEPETERLSLRQERILAADRRLSLIFFLILNGAQRDSLERDFGIEPSKCDELIERLVRLGLVTKASNGRLRSLVSRSVRWQAGGPLATVFERTVLSMMLGPAFGRQGTHYVSQFALLDEEGREYVFSRFEALCEEILRGPGYVGHPSPEREWSSIFMMTRPIGIAEMRSWMEADPT</sequence>
<dbReference type="Proteomes" id="UP000009134">
    <property type="component" value="Chromosome"/>
</dbReference>
<dbReference type="GO" id="GO:0003677">
    <property type="term" value="F:DNA binding"/>
    <property type="evidence" value="ECO:0007669"/>
    <property type="project" value="InterPro"/>
</dbReference>
<organism evidence="2 3">
    <name type="scientific">Novosphingobium aromaticivorans (strain ATCC 700278 / DSM 12444 / CCUG 56034 / CIP 105152 / NBRC 16084 / F199)</name>
    <dbReference type="NCBI Taxonomy" id="279238"/>
    <lineage>
        <taxon>Bacteria</taxon>
        <taxon>Pseudomonadati</taxon>
        <taxon>Pseudomonadota</taxon>
        <taxon>Alphaproteobacteria</taxon>
        <taxon>Sphingomonadales</taxon>
        <taxon>Sphingomonadaceae</taxon>
        <taxon>Novosphingobium</taxon>
    </lineage>
</organism>
<dbReference type="SUPFAM" id="SSF47413">
    <property type="entry name" value="lambda repressor-like DNA-binding domains"/>
    <property type="match status" value="1"/>
</dbReference>
<dbReference type="SMART" id="SM00530">
    <property type="entry name" value="HTH_XRE"/>
    <property type="match status" value="1"/>
</dbReference>
<dbReference type="CDD" id="cd00093">
    <property type="entry name" value="HTH_XRE"/>
    <property type="match status" value="1"/>
</dbReference>
<reference evidence="3" key="1">
    <citation type="submission" date="2006-01" db="EMBL/GenBank/DDBJ databases">
        <title>Complete sequence of Novosphingobium aromaticivorans DSM 12444.</title>
        <authorList>
            <consortium name="US DOE Joint Genome Institute"/>
            <person name="Copeland A."/>
            <person name="Lucas S."/>
            <person name="Lapidus A."/>
            <person name="Barry K."/>
            <person name="Detter J.C."/>
            <person name="Glavina T."/>
            <person name="Hammon N."/>
            <person name="Israni S."/>
            <person name="Pitluck S."/>
            <person name="Chain P."/>
            <person name="Malfatti S."/>
            <person name="Shin M."/>
            <person name="Vergez L."/>
            <person name="Schmutz J."/>
            <person name="Larimer F."/>
            <person name="Land M."/>
            <person name="Kyrpides N."/>
            <person name="Ivanova N."/>
            <person name="Fredrickson J."/>
            <person name="Balkwill D."/>
            <person name="Romine M.F."/>
            <person name="Richardson P."/>
        </authorList>
    </citation>
    <scope>NUCLEOTIDE SEQUENCE [LARGE SCALE GENOMIC DNA]</scope>
    <source>
        <strain evidence="3">ATCC 700278 / DSM 12444 / CCUG 56034 / CIP 105152 / NBRC 16084 / F199</strain>
    </source>
</reference>
<gene>
    <name evidence="2" type="ordered locus">Saro_1482</name>
</gene>
<evidence type="ECO:0000259" key="1">
    <source>
        <dbReference type="PROSITE" id="PS50943"/>
    </source>
</evidence>
<name>Q2G898_NOVAD</name>
<dbReference type="InterPro" id="IPR001387">
    <property type="entry name" value="Cro/C1-type_HTH"/>
</dbReference>
<evidence type="ECO:0000313" key="2">
    <source>
        <dbReference type="EMBL" id="ABD25925.1"/>
    </source>
</evidence>
<dbReference type="EMBL" id="CP000248">
    <property type="protein sequence ID" value="ABD25925.1"/>
    <property type="molecule type" value="Genomic_DNA"/>
</dbReference>
<dbReference type="HOGENOM" id="CLU_090969_1_0_5"/>
<dbReference type="Gene3D" id="1.10.260.40">
    <property type="entry name" value="lambda repressor-like DNA-binding domains"/>
    <property type="match status" value="1"/>
</dbReference>
<dbReference type="STRING" id="279238.Saro_1482"/>
<protein>
    <submittedName>
        <fullName evidence="2">Transcriptional regulator, XRE family</fullName>
    </submittedName>
</protein>
<dbReference type="PROSITE" id="PS50943">
    <property type="entry name" value="HTH_CROC1"/>
    <property type="match status" value="1"/>
</dbReference>
<dbReference type="AlphaFoldDB" id="Q2G898"/>
<dbReference type="Pfam" id="PF13443">
    <property type="entry name" value="HTH_26"/>
    <property type="match status" value="1"/>
</dbReference>
<accession>Q2G898</accession>
<dbReference type="InterPro" id="IPR010982">
    <property type="entry name" value="Lambda_DNA-bd_dom_sf"/>
</dbReference>
<proteinExistence type="predicted"/>
<keyword evidence="3" id="KW-1185">Reference proteome</keyword>
<evidence type="ECO:0000313" key="3">
    <source>
        <dbReference type="Proteomes" id="UP000009134"/>
    </source>
</evidence>
<feature type="domain" description="HTH cro/C1-type" evidence="1">
    <location>
        <begin position="15"/>
        <end position="68"/>
    </location>
</feature>
<dbReference type="KEGG" id="nar:Saro_1482"/>
<dbReference type="eggNOG" id="COG3655">
    <property type="taxonomic scope" value="Bacteria"/>
</dbReference>